<dbReference type="Pfam" id="PF02954">
    <property type="entry name" value="HTH_8"/>
    <property type="match status" value="1"/>
</dbReference>
<dbReference type="PROSITE" id="PS50110">
    <property type="entry name" value="RESPONSE_REGULATORY"/>
    <property type="match status" value="1"/>
</dbReference>
<evidence type="ECO:0000256" key="1">
    <source>
        <dbReference type="ARBA" id="ARBA00022741"/>
    </source>
</evidence>
<protein>
    <submittedName>
        <fullName evidence="10">DNA-binding transcriptional response regulator</fullName>
    </submittedName>
</protein>
<accession>A0A517NID2</accession>
<feature type="region of interest" description="Disordered" evidence="7">
    <location>
        <begin position="469"/>
        <end position="491"/>
    </location>
</feature>
<sequence>MPSDSDAANPFDPAVLKLLVVDNEAAHARAMTESLEKVGYRCEVATSGPEAAKLIQRETYDIVITDMVMNDVDGMKILNLAKERLPDCEVVMVTGHATVPIAVEAMQKGAFNFLEKPITPARLRAIAEKAANAVFLRRENTELHQRLDERFGFEGIIYTSKKMQDVIDRVRRIAATDATVLITGENGTGKEVIAQAIHQNSPRRAKRIVAMNTGAIAENLVESELFGHVKGSFTGAVSDREGAFQYANGGTLFLDEVGDMPMATQIKLLRVLEENQITRVGDNKTIKVNVRLISATNRPLEDMIEAGTFRRDLYHRLKVVTIELPALRERREDVVPLMDSFRKMFLRRHDKPSTHFTPAVTKRFFAYDWPGNVRQLRNFVETMVVLDTDGKLDIDDLPPELVDTDSDAAVDSDLAMPMVGGNSDLIGKSLSVIERWAIEETLKLTGDNREEAAKILGIGARTLYRRLDQYKKPGDGTDQVDESDREDDHDD</sequence>
<dbReference type="Pfam" id="PF25601">
    <property type="entry name" value="AAA_lid_14"/>
    <property type="match status" value="1"/>
</dbReference>
<dbReference type="GO" id="GO:0005524">
    <property type="term" value="F:ATP binding"/>
    <property type="evidence" value="ECO:0007669"/>
    <property type="project" value="UniProtKB-KW"/>
</dbReference>
<dbReference type="InterPro" id="IPR009057">
    <property type="entry name" value="Homeodomain-like_sf"/>
</dbReference>
<evidence type="ECO:0000256" key="4">
    <source>
        <dbReference type="ARBA" id="ARBA00023125"/>
    </source>
</evidence>
<feature type="compositionally biased region" description="Acidic residues" evidence="7">
    <location>
        <begin position="478"/>
        <end position="491"/>
    </location>
</feature>
<dbReference type="AlphaFoldDB" id="A0A517NID2"/>
<evidence type="ECO:0000256" key="2">
    <source>
        <dbReference type="ARBA" id="ARBA00022840"/>
    </source>
</evidence>
<dbReference type="SMART" id="SM00382">
    <property type="entry name" value="AAA"/>
    <property type="match status" value="1"/>
</dbReference>
<dbReference type="KEGG" id="rlc:K227x_52690"/>
<dbReference type="GO" id="GO:0000160">
    <property type="term" value="P:phosphorelay signal transduction system"/>
    <property type="evidence" value="ECO:0007669"/>
    <property type="project" value="InterPro"/>
</dbReference>
<dbReference type="CDD" id="cd00009">
    <property type="entry name" value="AAA"/>
    <property type="match status" value="1"/>
</dbReference>
<feature type="domain" description="Sigma-54 factor interaction" evidence="8">
    <location>
        <begin position="156"/>
        <end position="385"/>
    </location>
</feature>
<evidence type="ECO:0000259" key="9">
    <source>
        <dbReference type="PROSITE" id="PS50110"/>
    </source>
</evidence>
<dbReference type="Gene3D" id="3.40.50.2300">
    <property type="match status" value="1"/>
</dbReference>
<dbReference type="GO" id="GO:0006355">
    <property type="term" value="P:regulation of DNA-templated transcription"/>
    <property type="evidence" value="ECO:0007669"/>
    <property type="project" value="InterPro"/>
</dbReference>
<evidence type="ECO:0000313" key="10">
    <source>
        <dbReference type="EMBL" id="QDT06848.1"/>
    </source>
</evidence>
<dbReference type="InterPro" id="IPR003593">
    <property type="entry name" value="AAA+_ATPase"/>
</dbReference>
<keyword evidence="4 10" id="KW-0238">DNA-binding</keyword>
<dbReference type="GO" id="GO:0043565">
    <property type="term" value="F:sequence-specific DNA binding"/>
    <property type="evidence" value="ECO:0007669"/>
    <property type="project" value="InterPro"/>
</dbReference>
<dbReference type="PRINTS" id="PR01590">
    <property type="entry name" value="HTHFIS"/>
</dbReference>
<dbReference type="InterPro" id="IPR002078">
    <property type="entry name" value="Sigma_54_int"/>
</dbReference>
<reference evidence="10 11" key="1">
    <citation type="submission" date="2019-02" db="EMBL/GenBank/DDBJ databases">
        <title>Deep-cultivation of Planctomycetes and their phenomic and genomic characterization uncovers novel biology.</title>
        <authorList>
            <person name="Wiegand S."/>
            <person name="Jogler M."/>
            <person name="Boedeker C."/>
            <person name="Pinto D."/>
            <person name="Vollmers J."/>
            <person name="Rivas-Marin E."/>
            <person name="Kohn T."/>
            <person name="Peeters S.H."/>
            <person name="Heuer A."/>
            <person name="Rast P."/>
            <person name="Oberbeckmann S."/>
            <person name="Bunk B."/>
            <person name="Jeske O."/>
            <person name="Meyerdierks A."/>
            <person name="Storesund J.E."/>
            <person name="Kallscheuer N."/>
            <person name="Luecker S."/>
            <person name="Lage O.M."/>
            <person name="Pohl T."/>
            <person name="Merkel B.J."/>
            <person name="Hornburger P."/>
            <person name="Mueller R.-W."/>
            <person name="Bruemmer F."/>
            <person name="Labrenz M."/>
            <person name="Spormann A.M."/>
            <person name="Op den Camp H."/>
            <person name="Overmann J."/>
            <person name="Amann R."/>
            <person name="Jetten M.S.M."/>
            <person name="Mascher T."/>
            <person name="Medema M.H."/>
            <person name="Devos D.P."/>
            <person name="Kaster A.-K."/>
            <person name="Ovreas L."/>
            <person name="Rohde M."/>
            <person name="Galperin M.Y."/>
            <person name="Jogler C."/>
        </authorList>
    </citation>
    <scope>NUCLEOTIDE SEQUENCE [LARGE SCALE GENOMIC DNA]</scope>
    <source>
        <strain evidence="10 11">K22_7</strain>
    </source>
</reference>
<dbReference type="InterPro" id="IPR011006">
    <property type="entry name" value="CheY-like_superfamily"/>
</dbReference>
<keyword evidence="6" id="KW-0597">Phosphoprotein</keyword>
<dbReference type="FunFam" id="3.40.50.300:FF:000006">
    <property type="entry name" value="DNA-binding transcriptional regulator NtrC"/>
    <property type="match status" value="1"/>
</dbReference>
<dbReference type="PROSITE" id="PS00688">
    <property type="entry name" value="SIGMA54_INTERACT_3"/>
    <property type="match status" value="1"/>
</dbReference>
<keyword evidence="11" id="KW-1185">Reference proteome</keyword>
<evidence type="ECO:0000256" key="5">
    <source>
        <dbReference type="ARBA" id="ARBA00023163"/>
    </source>
</evidence>
<dbReference type="Pfam" id="PF00158">
    <property type="entry name" value="Sigma54_activat"/>
    <property type="match status" value="1"/>
</dbReference>
<evidence type="ECO:0000256" key="6">
    <source>
        <dbReference type="PROSITE-ProRule" id="PRU00169"/>
    </source>
</evidence>
<dbReference type="InterPro" id="IPR001789">
    <property type="entry name" value="Sig_transdc_resp-reg_receiver"/>
</dbReference>
<dbReference type="RefSeq" id="WP_145174050.1">
    <property type="nucleotide sequence ID" value="NZ_CP036525.1"/>
</dbReference>
<dbReference type="Proteomes" id="UP000318538">
    <property type="component" value="Chromosome"/>
</dbReference>
<name>A0A517NID2_9BACT</name>
<dbReference type="SMART" id="SM00448">
    <property type="entry name" value="REC"/>
    <property type="match status" value="1"/>
</dbReference>
<dbReference type="PROSITE" id="PS00676">
    <property type="entry name" value="SIGMA54_INTERACT_2"/>
    <property type="match status" value="1"/>
</dbReference>
<feature type="modified residue" description="4-aspartylphosphate" evidence="6">
    <location>
        <position position="66"/>
    </location>
</feature>
<dbReference type="InterPro" id="IPR027417">
    <property type="entry name" value="P-loop_NTPase"/>
</dbReference>
<dbReference type="OrthoDB" id="9807827at2"/>
<proteinExistence type="predicted"/>
<keyword evidence="5" id="KW-0804">Transcription</keyword>
<evidence type="ECO:0000259" key="8">
    <source>
        <dbReference type="PROSITE" id="PS50045"/>
    </source>
</evidence>
<dbReference type="Gene3D" id="3.40.50.300">
    <property type="entry name" value="P-loop containing nucleotide triphosphate hydrolases"/>
    <property type="match status" value="1"/>
</dbReference>
<dbReference type="SUPFAM" id="SSF46689">
    <property type="entry name" value="Homeodomain-like"/>
    <property type="match status" value="1"/>
</dbReference>
<dbReference type="InterPro" id="IPR025944">
    <property type="entry name" value="Sigma_54_int_dom_CS"/>
</dbReference>
<dbReference type="SUPFAM" id="SSF52172">
    <property type="entry name" value="CheY-like"/>
    <property type="match status" value="1"/>
</dbReference>
<dbReference type="PANTHER" id="PTHR32071">
    <property type="entry name" value="TRANSCRIPTIONAL REGULATORY PROTEIN"/>
    <property type="match status" value="1"/>
</dbReference>
<organism evidence="10 11">
    <name type="scientific">Rubripirellula lacrimiformis</name>
    <dbReference type="NCBI Taxonomy" id="1930273"/>
    <lineage>
        <taxon>Bacteria</taxon>
        <taxon>Pseudomonadati</taxon>
        <taxon>Planctomycetota</taxon>
        <taxon>Planctomycetia</taxon>
        <taxon>Pirellulales</taxon>
        <taxon>Pirellulaceae</taxon>
        <taxon>Rubripirellula</taxon>
    </lineage>
</organism>
<dbReference type="EMBL" id="CP036525">
    <property type="protein sequence ID" value="QDT06848.1"/>
    <property type="molecule type" value="Genomic_DNA"/>
</dbReference>
<gene>
    <name evidence="10" type="ORF">K227x_52690</name>
</gene>
<dbReference type="InterPro" id="IPR002197">
    <property type="entry name" value="HTH_Fis"/>
</dbReference>
<dbReference type="Pfam" id="PF00072">
    <property type="entry name" value="Response_reg"/>
    <property type="match status" value="1"/>
</dbReference>
<evidence type="ECO:0000256" key="7">
    <source>
        <dbReference type="SAM" id="MobiDB-lite"/>
    </source>
</evidence>
<dbReference type="Gene3D" id="1.10.8.60">
    <property type="match status" value="1"/>
</dbReference>
<dbReference type="PANTHER" id="PTHR32071:SF57">
    <property type="entry name" value="C4-DICARBOXYLATE TRANSPORT TRANSCRIPTIONAL REGULATORY PROTEIN DCTD"/>
    <property type="match status" value="1"/>
</dbReference>
<dbReference type="SUPFAM" id="SSF52540">
    <property type="entry name" value="P-loop containing nucleoside triphosphate hydrolases"/>
    <property type="match status" value="1"/>
</dbReference>
<keyword evidence="2" id="KW-0067">ATP-binding</keyword>
<keyword evidence="3" id="KW-0805">Transcription regulation</keyword>
<feature type="domain" description="Response regulatory" evidence="9">
    <location>
        <begin position="17"/>
        <end position="131"/>
    </location>
</feature>
<dbReference type="InterPro" id="IPR058031">
    <property type="entry name" value="AAA_lid_NorR"/>
</dbReference>
<evidence type="ECO:0000313" key="11">
    <source>
        <dbReference type="Proteomes" id="UP000318538"/>
    </source>
</evidence>
<dbReference type="Gene3D" id="1.10.10.60">
    <property type="entry name" value="Homeodomain-like"/>
    <property type="match status" value="1"/>
</dbReference>
<keyword evidence="1" id="KW-0547">Nucleotide-binding</keyword>
<dbReference type="PROSITE" id="PS50045">
    <property type="entry name" value="SIGMA54_INTERACT_4"/>
    <property type="match status" value="1"/>
</dbReference>
<dbReference type="InterPro" id="IPR025943">
    <property type="entry name" value="Sigma_54_int_dom_ATP-bd_2"/>
</dbReference>
<evidence type="ECO:0000256" key="3">
    <source>
        <dbReference type="ARBA" id="ARBA00023015"/>
    </source>
</evidence>